<accession>A0A498HR09</accession>
<dbReference type="PROSITE" id="PS00411">
    <property type="entry name" value="KINESIN_MOTOR_1"/>
    <property type="match status" value="2"/>
</dbReference>
<evidence type="ECO:0000256" key="6">
    <source>
        <dbReference type="ARBA" id="ARBA00023175"/>
    </source>
</evidence>
<feature type="compositionally biased region" description="Polar residues" evidence="9">
    <location>
        <begin position="1597"/>
        <end position="1611"/>
    </location>
</feature>
<dbReference type="FunFam" id="3.40.850.10:FF:000016">
    <property type="entry name" value="Kinesin-like protein"/>
    <property type="match status" value="2"/>
</dbReference>
<feature type="coiled-coil region" evidence="8">
    <location>
        <begin position="618"/>
        <end position="645"/>
    </location>
</feature>
<proteinExistence type="inferred from homology"/>
<name>A0A498HR09_MALDO</name>
<reference evidence="11 12" key="1">
    <citation type="submission" date="2018-10" db="EMBL/GenBank/DDBJ databases">
        <title>A high-quality apple genome assembly.</title>
        <authorList>
            <person name="Hu J."/>
        </authorList>
    </citation>
    <scope>NUCLEOTIDE SEQUENCE [LARGE SCALE GENOMIC DNA]</scope>
    <source>
        <strain evidence="12">cv. HFTH1</strain>
        <tissue evidence="11">Young leaf</tissue>
    </source>
</reference>
<dbReference type="Proteomes" id="UP000290289">
    <property type="component" value="Chromosome 15"/>
</dbReference>
<evidence type="ECO:0000256" key="7">
    <source>
        <dbReference type="PROSITE-ProRule" id="PRU00283"/>
    </source>
</evidence>
<dbReference type="GO" id="GO:0008017">
    <property type="term" value="F:microtubule binding"/>
    <property type="evidence" value="ECO:0007669"/>
    <property type="project" value="InterPro"/>
</dbReference>
<keyword evidence="2" id="KW-0493">Microtubule</keyword>
<feature type="compositionally biased region" description="Basic and acidic residues" evidence="9">
    <location>
        <begin position="507"/>
        <end position="519"/>
    </location>
</feature>
<feature type="region of interest" description="Disordered" evidence="9">
    <location>
        <begin position="1882"/>
        <end position="1901"/>
    </location>
</feature>
<dbReference type="STRING" id="3750.A0A498HR09"/>
<feature type="region of interest" description="Disordered" evidence="9">
    <location>
        <begin position="690"/>
        <end position="776"/>
    </location>
</feature>
<organism evidence="11 12">
    <name type="scientific">Malus domestica</name>
    <name type="common">Apple</name>
    <name type="synonym">Pyrus malus</name>
    <dbReference type="NCBI Taxonomy" id="3750"/>
    <lineage>
        <taxon>Eukaryota</taxon>
        <taxon>Viridiplantae</taxon>
        <taxon>Streptophyta</taxon>
        <taxon>Embryophyta</taxon>
        <taxon>Tracheophyta</taxon>
        <taxon>Spermatophyta</taxon>
        <taxon>Magnoliopsida</taxon>
        <taxon>eudicotyledons</taxon>
        <taxon>Gunneridae</taxon>
        <taxon>Pentapetalae</taxon>
        <taxon>rosids</taxon>
        <taxon>fabids</taxon>
        <taxon>Rosales</taxon>
        <taxon>Rosaceae</taxon>
        <taxon>Amygdaloideae</taxon>
        <taxon>Maleae</taxon>
        <taxon>Malus</taxon>
    </lineage>
</organism>
<evidence type="ECO:0000259" key="10">
    <source>
        <dbReference type="PROSITE" id="PS50067"/>
    </source>
</evidence>
<feature type="region of interest" description="Disordered" evidence="9">
    <location>
        <begin position="1596"/>
        <end position="1654"/>
    </location>
</feature>
<feature type="domain" description="Kinesin motor" evidence="10">
    <location>
        <begin position="1100"/>
        <end position="1421"/>
    </location>
</feature>
<dbReference type="InterPro" id="IPR027640">
    <property type="entry name" value="Kinesin-like_fam"/>
</dbReference>
<dbReference type="Pfam" id="PF11995">
    <property type="entry name" value="DUF3490"/>
    <property type="match status" value="3"/>
</dbReference>
<comment type="caution">
    <text evidence="11">The sequence shown here is derived from an EMBL/GenBank/DDBJ whole genome shotgun (WGS) entry which is preliminary data.</text>
</comment>
<dbReference type="EMBL" id="RDQH01000341">
    <property type="protein sequence ID" value="RXH73279.1"/>
    <property type="molecule type" value="Genomic_DNA"/>
</dbReference>
<keyword evidence="12" id="KW-1185">Reference proteome</keyword>
<evidence type="ECO:0000256" key="3">
    <source>
        <dbReference type="ARBA" id="ARBA00022741"/>
    </source>
</evidence>
<evidence type="ECO:0000256" key="5">
    <source>
        <dbReference type="ARBA" id="ARBA00023054"/>
    </source>
</evidence>
<feature type="coiled-coil region" evidence="8">
    <location>
        <begin position="1430"/>
        <end position="1479"/>
    </location>
</feature>
<feature type="coiled-coil region" evidence="8">
    <location>
        <begin position="1714"/>
        <end position="1741"/>
    </location>
</feature>
<evidence type="ECO:0000256" key="1">
    <source>
        <dbReference type="ARBA" id="ARBA00007310"/>
    </source>
</evidence>
<dbReference type="GO" id="GO:0005874">
    <property type="term" value="C:microtubule"/>
    <property type="evidence" value="ECO:0007669"/>
    <property type="project" value="UniProtKB-KW"/>
</dbReference>
<feature type="domain" description="Kinesin motor" evidence="10">
    <location>
        <begin position="6"/>
        <end position="327"/>
    </location>
</feature>
<evidence type="ECO:0000313" key="11">
    <source>
        <dbReference type="EMBL" id="RXH73279.1"/>
    </source>
</evidence>
<feature type="region of interest" description="Disordered" evidence="9">
    <location>
        <begin position="398"/>
        <end position="441"/>
    </location>
</feature>
<dbReference type="GO" id="GO:0007018">
    <property type="term" value="P:microtubule-based movement"/>
    <property type="evidence" value="ECO:0007669"/>
    <property type="project" value="InterPro"/>
</dbReference>
<dbReference type="PROSITE" id="PS50067">
    <property type="entry name" value="KINESIN_MOTOR_2"/>
    <property type="match status" value="2"/>
</dbReference>
<evidence type="ECO:0000256" key="9">
    <source>
        <dbReference type="SAM" id="MobiDB-lite"/>
    </source>
</evidence>
<dbReference type="CDD" id="cd01374">
    <property type="entry name" value="KISc_CENP_E"/>
    <property type="match status" value="2"/>
</dbReference>
<dbReference type="InterPro" id="IPR027417">
    <property type="entry name" value="P-loop_NTPase"/>
</dbReference>
<feature type="compositionally biased region" description="Basic and acidic residues" evidence="9">
    <location>
        <begin position="1616"/>
        <end position="1628"/>
    </location>
</feature>
<dbReference type="SUPFAM" id="SSF52540">
    <property type="entry name" value="P-loop containing nucleoside triphosphate hydrolases"/>
    <property type="match status" value="2"/>
</dbReference>
<feature type="compositionally biased region" description="Polar residues" evidence="9">
    <location>
        <begin position="1640"/>
        <end position="1654"/>
    </location>
</feature>
<dbReference type="SMART" id="SM00129">
    <property type="entry name" value="KISc"/>
    <property type="match status" value="2"/>
</dbReference>
<evidence type="ECO:0000256" key="2">
    <source>
        <dbReference type="ARBA" id="ARBA00022701"/>
    </source>
</evidence>
<comment type="similarity">
    <text evidence="1">Belongs to the TRAFAC class myosin-kinesin ATPase superfamily. Kinesin family. KIN-7 subfamily.</text>
</comment>
<dbReference type="InterPro" id="IPR019821">
    <property type="entry name" value="Kinesin_motor_CS"/>
</dbReference>
<feature type="binding site" evidence="7">
    <location>
        <begin position="1185"/>
        <end position="1192"/>
    </location>
    <ligand>
        <name>ATP</name>
        <dbReference type="ChEBI" id="CHEBI:30616"/>
    </ligand>
</feature>
<evidence type="ECO:0000256" key="8">
    <source>
        <dbReference type="SAM" id="Coils"/>
    </source>
</evidence>
<dbReference type="GO" id="GO:0005524">
    <property type="term" value="F:ATP binding"/>
    <property type="evidence" value="ECO:0007669"/>
    <property type="project" value="UniProtKB-UniRule"/>
</dbReference>
<keyword evidence="6 7" id="KW-0505">Motor protein</keyword>
<keyword evidence="3 7" id="KW-0547">Nucleotide-binding</keyword>
<dbReference type="Pfam" id="PF00225">
    <property type="entry name" value="Kinesin"/>
    <property type="match status" value="2"/>
</dbReference>
<dbReference type="InterPro" id="IPR021881">
    <property type="entry name" value="NACK_C"/>
</dbReference>
<sequence length="2296" mass="256651">MSVEEKILVSVRLRPLNDKEKAKNDVSDWCVKNNTVMYNNSHPDRPMSPSAYGFDRVFGWDCPTTKVYDEGAKEVVLSVINGINSTIFAYGQTSSGKTYTMKGITDYAVADIYDYIEKHSDREFVLKFSAMEIYNEAVRDLLSSESAQLRLLDDPEKGTVVEKLSEEILRDRNHLEELLSVCEAQRKIGETSLNETSSRSHQILRLTIESSAREYLGIQSSSKLAATVNFVDLAGSERVSQALSAGTRLKEGCHINRSLLTLGTVIRKLSKGKNGHVPYRDSKLTRILQNSLGGNARTAIICTMSPARSHVEQSKNTLFFASCAKEVTTNAKVNVVRSDKALVKQLQKELAKMEDALRSLASKSMQEKELLLEQMNKEIKELTQQRDLAQSRVQNLLESTGDGQVPRIGENSGAEESLSAGVKADNASDITDRPSFTGSYKHNRQLSASSEENFLLDSSAPEFVGLDSLPDWEDLAEKSLAESAHVAERSHAEFEDTAHVAEISHAECEDTAQRSRAEPEDNTQPAESEDIAQRCHAEPEDIAQRCPAEAEVIAQGHQAESEVIAEASPAESEDSCKEIRCISSMDQNTFDLILSGSEENGGNLAATAPMQQTGDKELNNVNAEYEAMRKKIQEMQRTINNLVNLAPIEQSPSSSESSSASMNLSRSRSCRAVIMSPSSFAPYEAELNENTTPAEGFRQRPSRSRQGAHGRSISREDFPASVASVPMDTDGTRDQPNAEVITQQKFPHKKQKVYQGENSRSKHGGSAGKLPRRDSDQDSILSVHVEAEESTEAASAQDISEGWPRSSKGLRWKLFHKSKQGSEIGSSTRASSQLESVLSAPVAWKVIPNVSESDVEDNMSVLNFANERKEDKYEAQRGAGRRRHNRAEHPLRTPSNWRLDFETQRGLIIELWEACFVPLVHRTHFFILYKGDPSDFLYLEVELRRLTILKDTFSEGSNLKSRQALTPAGSMKALKREREMLAKKVPKRFASTKEKERLYQKWGIRLNTKQRSLQLANLIWTSTMDMGHIRESATLVAKLVGLVAPLDAPKEILGLSFLSRPINKKSSIWRDSILTLLRVLFVREATWVFGVEASMSVEEKILVSVRLRPLNDKEKAKNDVSDWCVKDNTVMYNNSHPDRPMSPSAYGFDRVFGWDCPTTKVYDEGAKEVALSVINGINSTIFAYGQTSSGKTYTMKGITDNAVADIYDYIEKHSDREFVLKFSAMEIYNEAVRDLLSSESAQLRLLDDPEKGTVVEKLSEEILRDRNHLEELLSVCEAQRKIGETSLNENSSRSHQILRLTIESSAREYLGIQSSSTLAATVNFVDLAGSERVSQALSAGTRLKEGCHINRSLLTLGTVIRKLSKGKNGHVPYRDSKLTRILQNSLGGNARTAIICTLSPARSHVEQSKNTLFFASCAKEVTTNAKVNVVRSDKALVKQLQKELAKMEDTLRSLASKSMQEKELLLEQMDKEIKELTQQRDLAQSWVQNLLESTGDSQVPRIGENSGAESLSVGVKADNASDITDRPSFTGSYKHNRQLSASSEENFLLDSSAPEFVGLDSLPDWEDLAESAHVAERSHAEFEDIAQISHAECEDTAQISQGEPEDNTQPMESEDIAGRSHSEPEDIAQRCPTESEDTAQRSQAESEVLAQRSQVESEVIAEASCAESEDSCKEIRCISSMDQNTFDLIISGSEENGENLAATAPMQQTGDKELNNVNAEYEAMRKKIQEMQRTINNLVNLAPMEQSPSSSESSSASMNLSRSRSCRAVIMSPSSFAPYEAELNENTTPAEGFRQRPSRSRQGAHGRSISREDFPASVASVPMDTDGTRDQPNAEVITQQEFPHKKQKVYQGENSRSKHGGSAGKLPRRDSDQDSILSVHVEAEESTEAASAQDISEGWPRSSKGLRWKLFHKSKQGSEIGSSTRASSQLESVLSAPVAWKVFPNVLESDVEDNMSVLNFANERKEDKYEAQRGAGRRRHNRAEHPLRTPSNWRLDFETQRGLIIELWEACFVPLVHRTHFFILYKGDPSDFLYLEVELRRLTILKDTFSEGSNLKSRQAPTPAGSMKALKREREMLAKKVPKRFASTKEKERLYQKGAGRRRHNRAEHPLRTPSNWRLDFETQRGLIIELWEACFVPLVHRTHFFILYKGDPSDFLYLEVELRRLTILKDTFSEGSNLKSRQALTPAGSMKALKREREMLAKKVPKRFASTKEKERLYQKWGIRLNTKQRSLQLANLIWTSTMDMGHIRESATLVAKLVGLVAPLDAPKEILGLSFLSRPINKKSSIWRDSMSTL</sequence>
<protein>
    <recommendedName>
        <fullName evidence="10">Kinesin motor domain-containing protein</fullName>
    </recommendedName>
</protein>
<dbReference type="PRINTS" id="PR00380">
    <property type="entry name" value="KINESINHEAVY"/>
</dbReference>
<keyword evidence="4 7" id="KW-0067">ATP-binding</keyword>
<dbReference type="Gene3D" id="3.40.850.10">
    <property type="entry name" value="Kinesin motor domain"/>
    <property type="match status" value="2"/>
</dbReference>
<dbReference type="PANTHER" id="PTHR47968:SF18">
    <property type="entry name" value="KINESIN-LIKE PROTEIN KIN-7F"/>
    <property type="match status" value="1"/>
</dbReference>
<dbReference type="GO" id="GO:0003777">
    <property type="term" value="F:microtubule motor activity"/>
    <property type="evidence" value="ECO:0007669"/>
    <property type="project" value="InterPro"/>
</dbReference>
<dbReference type="InterPro" id="IPR036961">
    <property type="entry name" value="Kinesin_motor_dom_sf"/>
</dbReference>
<keyword evidence="5 8" id="KW-0175">Coiled coil</keyword>
<feature type="region of interest" description="Disordered" evidence="9">
    <location>
        <begin position="1786"/>
        <end position="1872"/>
    </location>
</feature>
<evidence type="ECO:0000313" key="12">
    <source>
        <dbReference type="Proteomes" id="UP000290289"/>
    </source>
</evidence>
<gene>
    <name evidence="11" type="ORF">DVH24_012963</name>
</gene>
<evidence type="ECO:0000256" key="4">
    <source>
        <dbReference type="ARBA" id="ARBA00022840"/>
    </source>
</evidence>
<feature type="binding site" evidence="7">
    <location>
        <begin position="91"/>
        <end position="98"/>
    </location>
    <ligand>
        <name>ATP</name>
        <dbReference type="ChEBI" id="CHEBI:30616"/>
    </ligand>
</feature>
<dbReference type="PANTHER" id="PTHR47968">
    <property type="entry name" value="CENTROMERE PROTEIN E"/>
    <property type="match status" value="1"/>
</dbReference>
<feature type="region of interest" description="Disordered" evidence="9">
    <location>
        <begin position="507"/>
        <end position="531"/>
    </location>
</feature>
<feature type="region of interest" description="Disordered" evidence="9">
    <location>
        <begin position="786"/>
        <end position="805"/>
    </location>
</feature>
<dbReference type="InterPro" id="IPR001752">
    <property type="entry name" value="Kinesin_motor_dom"/>
</dbReference>